<evidence type="ECO:0000256" key="2">
    <source>
        <dbReference type="HAMAP-Rule" id="MF_01940"/>
    </source>
</evidence>
<dbReference type="SUPFAM" id="SSF55144">
    <property type="entry name" value="LigT-like"/>
    <property type="match status" value="1"/>
</dbReference>
<dbReference type="Proteomes" id="UP000657177">
    <property type="component" value="Unassembled WGS sequence"/>
</dbReference>
<feature type="short sequence motif" description="HXTX 2" evidence="2">
    <location>
        <begin position="127"/>
        <end position="130"/>
    </location>
</feature>
<feature type="short sequence motif" description="HXTX 1" evidence="2">
    <location>
        <begin position="40"/>
        <end position="43"/>
    </location>
</feature>
<name>A0A8J6LHZ3_9FIRM</name>
<comment type="similarity">
    <text evidence="2">Belongs to the 2H phosphoesterase superfamily. ThpR family.</text>
</comment>
<dbReference type="RefSeq" id="WP_181338510.1">
    <property type="nucleotide sequence ID" value="NZ_JAAKDE010000001.1"/>
</dbReference>
<dbReference type="Gene3D" id="3.90.1140.10">
    <property type="entry name" value="Cyclic phosphodiesterase"/>
    <property type="match status" value="1"/>
</dbReference>
<dbReference type="AlphaFoldDB" id="A0A8J6LHZ3"/>
<dbReference type="PANTHER" id="PTHR35561">
    <property type="entry name" value="RNA 2',3'-CYCLIC PHOSPHODIESTERASE"/>
    <property type="match status" value="1"/>
</dbReference>
<sequence length="182" mass="19536">MRLFVAVRLASELQQAVGAFIAQNAAKTKGVKWVDASQAHFTLFFLGEQPARLVAELDPLLQKAAAGQGSFLLSLGPGGVFPSWKAPRVLWLGVEKGAEELKSLAARVTAACVEKGAPPPDRAFTPHLTLGRVKKPPVAIDRETLVRGVAGEMTVTSFTLFASELRPQGPLYQELATYQLAK</sequence>
<organism evidence="3 4">
    <name type="scientific">Capillibacterium thermochitinicola</name>
    <dbReference type="NCBI Taxonomy" id="2699427"/>
    <lineage>
        <taxon>Bacteria</taxon>
        <taxon>Bacillati</taxon>
        <taxon>Bacillota</taxon>
        <taxon>Capillibacterium</taxon>
    </lineage>
</organism>
<feature type="active site" description="Proton acceptor" evidence="2">
    <location>
        <position position="127"/>
    </location>
</feature>
<proteinExistence type="inferred from homology"/>
<evidence type="ECO:0000256" key="1">
    <source>
        <dbReference type="ARBA" id="ARBA00022801"/>
    </source>
</evidence>
<dbReference type="HAMAP" id="MF_01940">
    <property type="entry name" value="RNA_CPDase"/>
    <property type="match status" value="1"/>
</dbReference>
<evidence type="ECO:0000313" key="3">
    <source>
        <dbReference type="EMBL" id="MBA2132076.1"/>
    </source>
</evidence>
<dbReference type="GO" id="GO:0004113">
    <property type="term" value="F:2',3'-cyclic-nucleotide 3'-phosphodiesterase activity"/>
    <property type="evidence" value="ECO:0007669"/>
    <property type="project" value="InterPro"/>
</dbReference>
<keyword evidence="1 2" id="KW-0378">Hydrolase</keyword>
<gene>
    <name evidence="3" type="primary">thpR</name>
    <name evidence="3" type="ORF">G5B42_00685</name>
</gene>
<protein>
    <recommendedName>
        <fullName evidence="2">RNA 2',3'-cyclic phosphodiesterase</fullName>
        <shortName evidence="2">RNA 2',3'-CPDase</shortName>
        <ecNumber evidence="2">3.1.4.58</ecNumber>
    </recommendedName>
</protein>
<dbReference type="InterPro" id="IPR004175">
    <property type="entry name" value="RNA_CPDase"/>
</dbReference>
<dbReference type="EMBL" id="JAAKDE010000001">
    <property type="protein sequence ID" value="MBA2132076.1"/>
    <property type="molecule type" value="Genomic_DNA"/>
</dbReference>
<keyword evidence="4" id="KW-1185">Reference proteome</keyword>
<dbReference type="PANTHER" id="PTHR35561:SF1">
    <property type="entry name" value="RNA 2',3'-CYCLIC PHOSPHODIESTERASE"/>
    <property type="match status" value="1"/>
</dbReference>
<dbReference type="EC" id="3.1.4.58" evidence="2"/>
<dbReference type="InterPro" id="IPR009097">
    <property type="entry name" value="Cyclic_Pdiesterase"/>
</dbReference>
<comment type="function">
    <text evidence="2">Hydrolyzes RNA 2',3'-cyclic phosphodiester to an RNA 2'-phosphomonoester.</text>
</comment>
<reference evidence="3" key="1">
    <citation type="submission" date="2020-06" db="EMBL/GenBank/DDBJ databases">
        <title>Novel chitinolytic bacterium.</title>
        <authorList>
            <person name="Ungkulpasvich U."/>
            <person name="Kosugi A."/>
            <person name="Uke A."/>
        </authorList>
    </citation>
    <scope>NUCLEOTIDE SEQUENCE</scope>
    <source>
        <strain evidence="3">UUS1-1</strain>
    </source>
</reference>
<comment type="caution">
    <text evidence="3">The sequence shown here is derived from an EMBL/GenBank/DDBJ whole genome shotgun (WGS) entry which is preliminary data.</text>
</comment>
<dbReference type="Pfam" id="PF13563">
    <property type="entry name" value="2_5_RNA_ligase2"/>
    <property type="match status" value="1"/>
</dbReference>
<feature type="active site" description="Proton donor" evidence="2">
    <location>
        <position position="40"/>
    </location>
</feature>
<evidence type="ECO:0000313" key="4">
    <source>
        <dbReference type="Proteomes" id="UP000657177"/>
    </source>
</evidence>
<accession>A0A8J6LHZ3</accession>
<dbReference type="NCBIfam" id="TIGR02258">
    <property type="entry name" value="2_5_ligase"/>
    <property type="match status" value="1"/>
</dbReference>
<comment type="catalytic activity">
    <reaction evidence="2">
        <text>a 3'-end 2',3'-cyclophospho-ribonucleotide-RNA + H2O = a 3'-end 2'-phospho-ribonucleotide-RNA + H(+)</text>
        <dbReference type="Rhea" id="RHEA:11828"/>
        <dbReference type="Rhea" id="RHEA-COMP:10464"/>
        <dbReference type="Rhea" id="RHEA-COMP:17353"/>
        <dbReference type="ChEBI" id="CHEBI:15377"/>
        <dbReference type="ChEBI" id="CHEBI:15378"/>
        <dbReference type="ChEBI" id="CHEBI:83064"/>
        <dbReference type="ChEBI" id="CHEBI:173113"/>
        <dbReference type="EC" id="3.1.4.58"/>
    </reaction>
</comment>
<dbReference type="GO" id="GO:0008664">
    <property type="term" value="F:RNA 2',3'-cyclic 3'-phosphodiesterase activity"/>
    <property type="evidence" value="ECO:0007669"/>
    <property type="project" value="UniProtKB-EC"/>
</dbReference>